<feature type="chain" id="PRO_5027010857" description="ABC transporter substrate-binding protein" evidence="2">
    <location>
        <begin position="22"/>
        <end position="323"/>
    </location>
</feature>
<proteinExistence type="predicted"/>
<keyword evidence="1 2" id="KW-0732">Signal</keyword>
<gene>
    <name evidence="3" type="ORF">AMLFYP55_01377</name>
</gene>
<evidence type="ECO:0000313" key="3">
    <source>
        <dbReference type="EMBL" id="VYT26413.1"/>
    </source>
</evidence>
<evidence type="ECO:0000256" key="2">
    <source>
        <dbReference type="SAM" id="SignalP"/>
    </source>
</evidence>
<dbReference type="GO" id="GO:0015888">
    <property type="term" value="P:thiamine transport"/>
    <property type="evidence" value="ECO:0007669"/>
    <property type="project" value="TreeGrafter"/>
</dbReference>
<dbReference type="OrthoDB" id="305758at2"/>
<accession>A0A6N2VAB0</accession>
<sequence>MKKQSTMIACALAAVSGVLLCLGGCNQSPEVVIYSNADEESRLAMQDALDRAGFSGQYIFSSFSTSELGGKIMAEGGNIEADVITASTYYLESAQQAHRMFAPLSFTFHALEKTPGFCAPLTAQEGAIFINTRALQENGLPRPASLKDLASPAYKGFISIPNIRSSSTAWLMVQALVSAYGEQEAGRLLHGMMENAGPHLENSGSGPLKKVRAGEVAIAFGLRHQAVADRKAGLPIDYVDPAEGNFMLTESVCVTDKGAGGNPLAMKMAETLVRTARPGILKVYPVPLYEGENFREDARSSNVKAFPEPLTVELLKRHQALMN</sequence>
<dbReference type="AlphaFoldDB" id="A0A6N2VAB0"/>
<dbReference type="GO" id="GO:0030288">
    <property type="term" value="C:outer membrane-bounded periplasmic space"/>
    <property type="evidence" value="ECO:0007669"/>
    <property type="project" value="TreeGrafter"/>
</dbReference>
<name>A0A6N2VAB0_9BACT</name>
<dbReference type="RefSeq" id="WP_102721155.1">
    <property type="nucleotide sequence ID" value="NZ_CACRSS010000021.1"/>
</dbReference>
<feature type="signal peptide" evidence="2">
    <location>
        <begin position="1"/>
        <end position="21"/>
    </location>
</feature>
<dbReference type="SUPFAM" id="SSF53850">
    <property type="entry name" value="Periplasmic binding protein-like II"/>
    <property type="match status" value="1"/>
</dbReference>
<dbReference type="EMBL" id="CACRSS010000021">
    <property type="protein sequence ID" value="VYT26413.1"/>
    <property type="molecule type" value="Genomic_DNA"/>
</dbReference>
<organism evidence="3">
    <name type="scientific">Akkermansia muciniphila</name>
    <dbReference type="NCBI Taxonomy" id="239935"/>
    <lineage>
        <taxon>Bacteria</taxon>
        <taxon>Pseudomonadati</taxon>
        <taxon>Verrucomicrobiota</taxon>
        <taxon>Verrucomicrobiia</taxon>
        <taxon>Verrucomicrobiales</taxon>
        <taxon>Akkermansiaceae</taxon>
        <taxon>Akkermansia</taxon>
    </lineage>
</organism>
<evidence type="ECO:0008006" key="4">
    <source>
        <dbReference type="Google" id="ProtNLM"/>
    </source>
</evidence>
<reference evidence="3" key="1">
    <citation type="submission" date="2019-11" db="EMBL/GenBank/DDBJ databases">
        <authorList>
            <person name="Feng L."/>
        </authorList>
    </citation>
    <scope>NUCLEOTIDE SEQUENCE</scope>
    <source>
        <strain evidence="3">AMuciniphilaLFYP55</strain>
    </source>
</reference>
<dbReference type="GO" id="GO:0030975">
    <property type="term" value="F:thiamine binding"/>
    <property type="evidence" value="ECO:0007669"/>
    <property type="project" value="TreeGrafter"/>
</dbReference>
<dbReference type="GO" id="GO:0030976">
    <property type="term" value="F:thiamine pyrophosphate binding"/>
    <property type="evidence" value="ECO:0007669"/>
    <property type="project" value="TreeGrafter"/>
</dbReference>
<evidence type="ECO:0000256" key="1">
    <source>
        <dbReference type="ARBA" id="ARBA00022729"/>
    </source>
</evidence>
<dbReference type="Pfam" id="PF13343">
    <property type="entry name" value="SBP_bac_6"/>
    <property type="match status" value="1"/>
</dbReference>
<dbReference type="Gene3D" id="3.40.190.10">
    <property type="entry name" value="Periplasmic binding protein-like II"/>
    <property type="match status" value="2"/>
</dbReference>
<dbReference type="PANTHER" id="PTHR30006">
    <property type="entry name" value="THIAMINE-BINDING PERIPLASMIC PROTEIN-RELATED"/>
    <property type="match status" value="1"/>
</dbReference>
<dbReference type="PANTHER" id="PTHR30006:SF2">
    <property type="entry name" value="ABC TRANSPORTER SUBSTRATE-BINDING PROTEIN"/>
    <property type="match status" value="1"/>
</dbReference>
<protein>
    <recommendedName>
        <fullName evidence="4">ABC transporter substrate-binding protein</fullName>
    </recommendedName>
</protein>